<evidence type="ECO:0000256" key="4">
    <source>
        <dbReference type="ARBA" id="ARBA00023180"/>
    </source>
</evidence>
<dbReference type="SUPFAM" id="SSF50494">
    <property type="entry name" value="Trypsin-like serine proteases"/>
    <property type="match status" value="1"/>
</dbReference>
<dbReference type="EMBL" id="BLLK01000047">
    <property type="protein sequence ID" value="GFH53608.1"/>
    <property type="molecule type" value="Genomic_DNA"/>
</dbReference>
<dbReference type="SMART" id="SM00020">
    <property type="entry name" value="Tryp_SPc"/>
    <property type="match status" value="1"/>
</dbReference>
<dbReference type="InterPro" id="IPR001314">
    <property type="entry name" value="Peptidase_S1A"/>
</dbReference>
<dbReference type="Pfam" id="PF00089">
    <property type="entry name" value="Trypsin"/>
    <property type="match status" value="1"/>
</dbReference>
<feature type="signal peptide" evidence="6">
    <location>
        <begin position="1"/>
        <end position="19"/>
    </location>
</feature>
<organism evidence="8 9">
    <name type="scientific">Chaetoceros tenuissimus</name>
    <dbReference type="NCBI Taxonomy" id="426638"/>
    <lineage>
        <taxon>Eukaryota</taxon>
        <taxon>Sar</taxon>
        <taxon>Stramenopiles</taxon>
        <taxon>Ochrophyta</taxon>
        <taxon>Bacillariophyta</taxon>
        <taxon>Coscinodiscophyceae</taxon>
        <taxon>Chaetocerotophycidae</taxon>
        <taxon>Chaetocerotales</taxon>
        <taxon>Chaetocerotaceae</taxon>
        <taxon>Chaetoceros</taxon>
    </lineage>
</organism>
<dbReference type="CDD" id="cd00190">
    <property type="entry name" value="Tryp_SPc"/>
    <property type="match status" value="1"/>
</dbReference>
<keyword evidence="5" id="KW-0378">Hydrolase</keyword>
<keyword evidence="5" id="KW-0645">Protease</keyword>
<evidence type="ECO:0000256" key="2">
    <source>
        <dbReference type="ARBA" id="ARBA00023026"/>
    </source>
</evidence>
<dbReference type="Gene3D" id="2.40.10.10">
    <property type="entry name" value="Trypsin-like serine proteases"/>
    <property type="match status" value="1"/>
</dbReference>
<evidence type="ECO:0000256" key="5">
    <source>
        <dbReference type="RuleBase" id="RU363034"/>
    </source>
</evidence>
<evidence type="ECO:0000256" key="1">
    <source>
        <dbReference type="ARBA" id="ARBA00007664"/>
    </source>
</evidence>
<comment type="similarity">
    <text evidence="1">Belongs to the peptidase S1 family.</text>
</comment>
<evidence type="ECO:0000256" key="3">
    <source>
        <dbReference type="ARBA" id="ARBA00023157"/>
    </source>
</evidence>
<keyword evidence="2" id="KW-0843">Virulence</keyword>
<keyword evidence="3" id="KW-1015">Disulfide bond</keyword>
<sequence length="370" mass="39772">MFFRLFSTCFLLSASLVQADRSLKERIYNGNDVPVDSYPWFARPLDGDGDWDGCGASLISADYVLTAAHCFFDSNGSFSKTLASYEIGALCPDSNNNCGQNMETIGVESLILHPNYDYETDNNDFAIAKLSSSSTVTPVNIDNGSYSPNYSSGKELWSIGFGEQEDGTDATILQHVALKYDPDCANDHSDGAITENMMCAADGIRDTCQGDSGGPLYDVANNVLVGVTSWGDGCGNVTAPAGVYARISAQLDWIKGIVCTGSNQPSWCSDSSCEDSPLRMKVYIPSLDANKMKSCTWAANSPGYRCTLEGVSSHCPVACGRACGDSTMRFKLIKPDGTKKNRNCSFVARLNTAERCSWTGVADTCRSTCA</sequence>
<accession>A0AAD3CX53</accession>
<evidence type="ECO:0000259" key="7">
    <source>
        <dbReference type="PROSITE" id="PS50240"/>
    </source>
</evidence>
<gene>
    <name evidence="8" type="ORF">CTEN210_10084</name>
</gene>
<feature type="domain" description="Peptidase S1" evidence="7">
    <location>
        <begin position="27"/>
        <end position="259"/>
    </location>
</feature>
<keyword evidence="5" id="KW-0720">Serine protease</keyword>
<feature type="chain" id="PRO_5042114726" description="Peptidase S1 domain-containing protein" evidence="6">
    <location>
        <begin position="20"/>
        <end position="370"/>
    </location>
</feature>
<dbReference type="InterPro" id="IPR050430">
    <property type="entry name" value="Peptidase_S1"/>
</dbReference>
<dbReference type="InterPro" id="IPR018114">
    <property type="entry name" value="TRYPSIN_HIS"/>
</dbReference>
<dbReference type="PROSITE" id="PS00135">
    <property type="entry name" value="TRYPSIN_SER"/>
    <property type="match status" value="1"/>
</dbReference>
<dbReference type="Proteomes" id="UP001054902">
    <property type="component" value="Unassembled WGS sequence"/>
</dbReference>
<dbReference type="InterPro" id="IPR009003">
    <property type="entry name" value="Peptidase_S1_PA"/>
</dbReference>
<evidence type="ECO:0000313" key="9">
    <source>
        <dbReference type="Proteomes" id="UP001054902"/>
    </source>
</evidence>
<evidence type="ECO:0000313" key="8">
    <source>
        <dbReference type="EMBL" id="GFH53608.1"/>
    </source>
</evidence>
<name>A0AAD3CX53_9STRA</name>
<dbReference type="GO" id="GO:0006508">
    <property type="term" value="P:proteolysis"/>
    <property type="evidence" value="ECO:0007669"/>
    <property type="project" value="UniProtKB-KW"/>
</dbReference>
<dbReference type="InterPro" id="IPR001254">
    <property type="entry name" value="Trypsin_dom"/>
</dbReference>
<protein>
    <recommendedName>
        <fullName evidence="7">Peptidase S1 domain-containing protein</fullName>
    </recommendedName>
</protein>
<comment type="caution">
    <text evidence="8">The sequence shown here is derived from an EMBL/GenBank/DDBJ whole genome shotgun (WGS) entry which is preliminary data.</text>
</comment>
<keyword evidence="9" id="KW-1185">Reference proteome</keyword>
<dbReference type="AlphaFoldDB" id="A0AAD3CX53"/>
<dbReference type="PROSITE" id="PS50240">
    <property type="entry name" value="TRYPSIN_DOM"/>
    <property type="match status" value="1"/>
</dbReference>
<keyword evidence="6" id="KW-0732">Signal</keyword>
<evidence type="ECO:0000256" key="6">
    <source>
        <dbReference type="SAM" id="SignalP"/>
    </source>
</evidence>
<keyword evidence="4" id="KW-0325">Glycoprotein</keyword>
<dbReference type="GO" id="GO:0004252">
    <property type="term" value="F:serine-type endopeptidase activity"/>
    <property type="evidence" value="ECO:0007669"/>
    <property type="project" value="InterPro"/>
</dbReference>
<reference evidence="8 9" key="1">
    <citation type="journal article" date="2021" name="Sci. Rep.">
        <title>The genome of the diatom Chaetoceros tenuissimus carries an ancient integrated fragment of an extant virus.</title>
        <authorList>
            <person name="Hongo Y."/>
            <person name="Kimura K."/>
            <person name="Takaki Y."/>
            <person name="Yoshida Y."/>
            <person name="Baba S."/>
            <person name="Kobayashi G."/>
            <person name="Nagasaki K."/>
            <person name="Hano T."/>
            <person name="Tomaru Y."/>
        </authorList>
    </citation>
    <scope>NUCLEOTIDE SEQUENCE [LARGE SCALE GENOMIC DNA]</scope>
    <source>
        <strain evidence="8 9">NIES-3715</strain>
    </source>
</reference>
<dbReference type="PROSITE" id="PS00134">
    <property type="entry name" value="TRYPSIN_HIS"/>
    <property type="match status" value="1"/>
</dbReference>
<dbReference type="InterPro" id="IPR033116">
    <property type="entry name" value="TRYPSIN_SER"/>
</dbReference>
<dbReference type="PANTHER" id="PTHR24276:SF98">
    <property type="entry name" value="FI18310P1-RELATED"/>
    <property type="match status" value="1"/>
</dbReference>
<dbReference type="InterPro" id="IPR043504">
    <property type="entry name" value="Peptidase_S1_PA_chymotrypsin"/>
</dbReference>
<proteinExistence type="inferred from homology"/>
<dbReference type="PRINTS" id="PR00722">
    <property type="entry name" value="CHYMOTRYPSIN"/>
</dbReference>
<dbReference type="PANTHER" id="PTHR24276">
    <property type="entry name" value="POLYSERASE-RELATED"/>
    <property type="match status" value="1"/>
</dbReference>